<accession>A0A7X6N2B4</accession>
<reference evidence="2 3" key="1">
    <citation type="submission" date="2020-04" db="EMBL/GenBank/DDBJ databases">
        <title>MicrobeNet Type strains.</title>
        <authorList>
            <person name="Nicholson A.C."/>
        </authorList>
    </citation>
    <scope>NUCLEOTIDE SEQUENCE [LARGE SCALE GENOMIC DNA]</scope>
    <source>
        <strain evidence="2 3">CCUG 69612</strain>
    </source>
</reference>
<organism evidence="2 3">
    <name type="scientific">Streptococcus ovuberis</name>
    <dbReference type="NCBI Taxonomy" id="1936207"/>
    <lineage>
        <taxon>Bacteria</taxon>
        <taxon>Bacillati</taxon>
        <taxon>Bacillota</taxon>
        <taxon>Bacilli</taxon>
        <taxon>Lactobacillales</taxon>
        <taxon>Streptococcaceae</taxon>
        <taxon>Streptococcus</taxon>
    </lineage>
</organism>
<dbReference type="RefSeq" id="WP_168549576.1">
    <property type="nucleotide sequence ID" value="NZ_JAAXPR010000016.1"/>
</dbReference>
<feature type="transmembrane region" description="Helical" evidence="1">
    <location>
        <begin position="155"/>
        <end position="174"/>
    </location>
</feature>
<dbReference type="AlphaFoldDB" id="A0A7X6N2B4"/>
<dbReference type="Pfam" id="PF11193">
    <property type="entry name" value="DUF2812"/>
    <property type="match status" value="1"/>
</dbReference>
<keyword evidence="1" id="KW-0812">Transmembrane</keyword>
<protein>
    <submittedName>
        <fullName evidence="2">DUF2812 domain-containing protein</fullName>
    </submittedName>
</protein>
<gene>
    <name evidence="2" type="ORF">HF992_08315</name>
</gene>
<keyword evidence="1" id="KW-1133">Transmembrane helix</keyword>
<dbReference type="Proteomes" id="UP000522720">
    <property type="component" value="Unassembled WGS sequence"/>
</dbReference>
<proteinExistence type="predicted"/>
<evidence type="ECO:0000313" key="2">
    <source>
        <dbReference type="EMBL" id="NKZ20829.1"/>
    </source>
</evidence>
<evidence type="ECO:0000256" key="1">
    <source>
        <dbReference type="SAM" id="Phobius"/>
    </source>
</evidence>
<sequence length="188" mass="21647">MKQIRRFSTYQDPQKLEIYLRQQHQAGQALQAIHGFSGKLTFATTVPEDVVYRLDYYEAKGGFFQPEYDHGYRKLFADAGWEFVTSMMPYVVFRQPVTADTDPRDLSLYSDRDSLLAYHKKVLHRQLRMVAIPFLFPLSQDLMTIATGGEWRSGRLVFLGLVLLTYAGLASYFISSHYQKVKGVNDGN</sequence>
<dbReference type="EMBL" id="JAAXPR010000016">
    <property type="protein sequence ID" value="NKZ20829.1"/>
    <property type="molecule type" value="Genomic_DNA"/>
</dbReference>
<keyword evidence="3" id="KW-1185">Reference proteome</keyword>
<keyword evidence="1" id="KW-0472">Membrane</keyword>
<dbReference type="InterPro" id="IPR021359">
    <property type="entry name" value="DUF2812"/>
</dbReference>
<comment type="caution">
    <text evidence="2">The sequence shown here is derived from an EMBL/GenBank/DDBJ whole genome shotgun (WGS) entry which is preliminary data.</text>
</comment>
<evidence type="ECO:0000313" key="3">
    <source>
        <dbReference type="Proteomes" id="UP000522720"/>
    </source>
</evidence>
<name>A0A7X6N2B4_9STRE</name>